<dbReference type="AlphaFoldDB" id="A0A7D9I0H8"/>
<proteinExistence type="predicted"/>
<keyword evidence="1" id="KW-0677">Repeat</keyword>
<dbReference type="OrthoDB" id="6242242at2759"/>
<organism evidence="3 4">
    <name type="scientific">Paramuricea clavata</name>
    <name type="common">Red gorgonian</name>
    <name type="synonym">Violescent sea-whip</name>
    <dbReference type="NCBI Taxonomy" id="317549"/>
    <lineage>
        <taxon>Eukaryota</taxon>
        <taxon>Metazoa</taxon>
        <taxon>Cnidaria</taxon>
        <taxon>Anthozoa</taxon>
        <taxon>Octocorallia</taxon>
        <taxon>Malacalcyonacea</taxon>
        <taxon>Plexauridae</taxon>
        <taxon>Paramuricea</taxon>
    </lineage>
</organism>
<gene>
    <name evidence="3" type="ORF">PACLA_8A071934</name>
</gene>
<keyword evidence="2" id="KW-0106">Calcium</keyword>
<dbReference type="CDD" id="cd00051">
    <property type="entry name" value="EFh"/>
    <property type="match status" value="1"/>
</dbReference>
<dbReference type="GO" id="GO:0005509">
    <property type="term" value="F:calcium ion binding"/>
    <property type="evidence" value="ECO:0007669"/>
    <property type="project" value="InterPro"/>
</dbReference>
<protein>
    <submittedName>
        <fullName evidence="3">Sarcoplasmic calcium-binding</fullName>
    </submittedName>
</protein>
<dbReference type="Proteomes" id="UP001152795">
    <property type="component" value="Unassembled WGS sequence"/>
</dbReference>
<dbReference type="PROSITE" id="PS00018">
    <property type="entry name" value="EF_HAND_1"/>
    <property type="match status" value="1"/>
</dbReference>
<dbReference type="InterPro" id="IPR011992">
    <property type="entry name" value="EF-hand-dom_pair"/>
</dbReference>
<dbReference type="InterPro" id="IPR050145">
    <property type="entry name" value="Centrin_CML-like"/>
</dbReference>
<dbReference type="Pfam" id="PF13499">
    <property type="entry name" value="EF-hand_7"/>
    <property type="match status" value="1"/>
</dbReference>
<dbReference type="SMART" id="SM00054">
    <property type="entry name" value="EFh"/>
    <property type="match status" value="3"/>
</dbReference>
<evidence type="ECO:0000313" key="3">
    <source>
        <dbReference type="EMBL" id="CAB3994541.1"/>
    </source>
</evidence>
<dbReference type="Gene3D" id="1.10.238.10">
    <property type="entry name" value="EF-hand"/>
    <property type="match status" value="1"/>
</dbReference>
<dbReference type="EMBL" id="CACRXK020002485">
    <property type="protein sequence ID" value="CAB3994541.1"/>
    <property type="molecule type" value="Genomic_DNA"/>
</dbReference>
<evidence type="ECO:0000256" key="1">
    <source>
        <dbReference type="ARBA" id="ARBA00022737"/>
    </source>
</evidence>
<dbReference type="PROSITE" id="PS50222">
    <property type="entry name" value="EF_HAND_2"/>
    <property type="match status" value="2"/>
</dbReference>
<comment type="caution">
    <text evidence="3">The sequence shown here is derived from an EMBL/GenBank/DDBJ whole genome shotgun (WGS) entry which is preliminary data.</text>
</comment>
<dbReference type="InterPro" id="IPR018247">
    <property type="entry name" value="EF_Hand_1_Ca_BS"/>
</dbReference>
<sequence length="188" mass="21526">MSASKEQKDYHMRKLRTHYKLIDKHNSGYISHEGFRQMAEKLKGFARMLQHEEKALAVDVAFLAVSDVLKLKEGVNYAIEDLVKSSSQTLLSMSKEDAKTITNNVHNAIFDVADANEDGFISLEEYKVYFYILGHDISDEEITQSFNAIDSNKDEKISREEFLEAAFDYFINVDESEVAKVFLGHLET</sequence>
<accession>A0A7D9I0H8</accession>
<dbReference type="SUPFAM" id="SSF47473">
    <property type="entry name" value="EF-hand"/>
    <property type="match status" value="1"/>
</dbReference>
<reference evidence="3" key="1">
    <citation type="submission" date="2020-04" db="EMBL/GenBank/DDBJ databases">
        <authorList>
            <person name="Alioto T."/>
            <person name="Alioto T."/>
            <person name="Gomez Garrido J."/>
        </authorList>
    </citation>
    <scope>NUCLEOTIDE SEQUENCE</scope>
    <source>
        <strain evidence="3">A484AB</strain>
    </source>
</reference>
<evidence type="ECO:0000256" key="2">
    <source>
        <dbReference type="ARBA" id="ARBA00022837"/>
    </source>
</evidence>
<dbReference type="InterPro" id="IPR002048">
    <property type="entry name" value="EF_hand_dom"/>
</dbReference>
<name>A0A7D9I0H8_PARCT</name>
<evidence type="ECO:0000313" key="4">
    <source>
        <dbReference type="Proteomes" id="UP001152795"/>
    </source>
</evidence>
<keyword evidence="4" id="KW-1185">Reference proteome</keyword>
<dbReference type="PANTHER" id="PTHR23050">
    <property type="entry name" value="CALCIUM BINDING PROTEIN"/>
    <property type="match status" value="1"/>
</dbReference>